<evidence type="ECO:0000256" key="2">
    <source>
        <dbReference type="ARBA" id="ARBA00022630"/>
    </source>
</evidence>
<sequence>MEDQKATVAVVGLGAVGLVTVKNLVEEGFDVTGFESNSYIGGVWHFTEENQTSVLECKSHTRLQPSRKPLTKTSNNCEYFKGAYYEFPDSVPSHASAMDVQRYLESYAKHFDLEKRFRLGVSVQNIKYDESDKKWVLKLAGGASERFDKVVVSTGPTSHPNMPKIEGVERFTGEFIHSQAFKRPELFKGKRVLLVGLGNTTADTVEALRGHASEIYISHAKGIYILPRTTKDGIPSDHTLTLRKLNFLAAIDRLCPALFDFLFNKIIGKLQRERFTMQPEWRLSPALPVKFGGVIVSDNLVTNFANGVVTSVPAVQSILDGTTVQLCDGSTISVDCIICCTGYRKDFGIMDPAADPTRDTPPSWYALPGSYGKPLPRLYQNIFSLDHPDSLAFMGCVWFFSGAFPLYDLASMAVAQVWAGRSSLPPAAEMASAVDAHHELVCARASQGPTPGTWVRQSAWEPWAQATAGTGLAENLGWGWKGWVFWWRNRAYYKLLVDGIYSPFLLRVFDGGKRKKWDGAREAIEKLNRK</sequence>
<dbReference type="GO" id="GO:0050661">
    <property type="term" value="F:NADP binding"/>
    <property type="evidence" value="ECO:0007669"/>
    <property type="project" value="InterPro"/>
</dbReference>
<dbReference type="InterPro" id="IPR036188">
    <property type="entry name" value="FAD/NAD-bd_sf"/>
</dbReference>
<protein>
    <submittedName>
        <fullName evidence="6">Dimethylaniline monooxygenase [N-oxide-forming] 3</fullName>
    </submittedName>
</protein>
<proteinExistence type="inferred from homology"/>
<dbReference type="InterPro" id="IPR020946">
    <property type="entry name" value="Flavin_mOase-like"/>
</dbReference>
<dbReference type="SUPFAM" id="SSF51905">
    <property type="entry name" value="FAD/NAD(P)-binding domain"/>
    <property type="match status" value="2"/>
</dbReference>
<comment type="caution">
    <text evidence="6">The sequence shown here is derived from an EMBL/GenBank/DDBJ whole genome shotgun (WGS) entry which is preliminary data.</text>
</comment>
<dbReference type="PANTHER" id="PTHR23023">
    <property type="entry name" value="DIMETHYLANILINE MONOOXYGENASE"/>
    <property type="match status" value="1"/>
</dbReference>
<dbReference type="GO" id="GO:0004499">
    <property type="term" value="F:N,N-dimethylaniline monooxygenase activity"/>
    <property type="evidence" value="ECO:0007669"/>
    <property type="project" value="InterPro"/>
</dbReference>
<comment type="similarity">
    <text evidence="1">Belongs to the FMO family.</text>
</comment>
<dbReference type="InterPro" id="IPR000960">
    <property type="entry name" value="Flavin_mOase"/>
</dbReference>
<dbReference type="Gene3D" id="3.50.50.60">
    <property type="entry name" value="FAD/NAD(P)-binding domain"/>
    <property type="match status" value="1"/>
</dbReference>
<dbReference type="InterPro" id="IPR050346">
    <property type="entry name" value="FMO-like"/>
</dbReference>
<keyword evidence="5" id="KW-0560">Oxidoreductase</keyword>
<keyword evidence="2" id="KW-0285">Flavoprotein</keyword>
<keyword evidence="6" id="KW-0503">Monooxygenase</keyword>
<dbReference type="AlphaFoldDB" id="A0A2N6NAR4"/>
<keyword evidence="4" id="KW-0521">NADP</keyword>
<keyword evidence="3" id="KW-0274">FAD</keyword>
<evidence type="ECO:0000313" key="6">
    <source>
        <dbReference type="EMBL" id="PMB64364.1"/>
    </source>
</evidence>
<dbReference type="PRINTS" id="PR00370">
    <property type="entry name" value="FMOXYGENASE"/>
</dbReference>
<evidence type="ECO:0000313" key="7">
    <source>
        <dbReference type="Proteomes" id="UP000235728"/>
    </source>
</evidence>
<reference evidence="6 7" key="1">
    <citation type="journal article" date="2016" name="Appl. Microbiol. Biotechnol.">
        <title>Characterization of T-DNA insertion mutants with decreased virulence in the entomopathogenic fungus Beauveria bassiana JEF-007.</title>
        <authorList>
            <person name="Kim S."/>
            <person name="Lee S.J."/>
            <person name="Nai Y.S."/>
            <person name="Yu J.S."/>
            <person name="Lee M.R."/>
            <person name="Yang Y.T."/>
            <person name="Kim J.S."/>
        </authorList>
    </citation>
    <scope>NUCLEOTIDE SEQUENCE [LARGE SCALE GENOMIC DNA]</scope>
    <source>
        <strain evidence="6 7">JEF-007</strain>
    </source>
</reference>
<name>A0A2N6NAR4_BEABA</name>
<accession>A0A2N6NAR4</accession>
<dbReference type="Pfam" id="PF00743">
    <property type="entry name" value="FMO-like"/>
    <property type="match status" value="1"/>
</dbReference>
<evidence type="ECO:0000256" key="1">
    <source>
        <dbReference type="ARBA" id="ARBA00009183"/>
    </source>
</evidence>
<dbReference type="GO" id="GO:0050660">
    <property type="term" value="F:flavin adenine dinucleotide binding"/>
    <property type="evidence" value="ECO:0007669"/>
    <property type="project" value="InterPro"/>
</dbReference>
<dbReference type="EMBL" id="MRVG01000013">
    <property type="protein sequence ID" value="PMB64364.1"/>
    <property type="molecule type" value="Genomic_DNA"/>
</dbReference>
<evidence type="ECO:0000256" key="5">
    <source>
        <dbReference type="ARBA" id="ARBA00023002"/>
    </source>
</evidence>
<dbReference type="OMA" id="HYLKVWG"/>
<evidence type="ECO:0000256" key="3">
    <source>
        <dbReference type="ARBA" id="ARBA00022827"/>
    </source>
</evidence>
<evidence type="ECO:0000256" key="4">
    <source>
        <dbReference type="ARBA" id="ARBA00022857"/>
    </source>
</evidence>
<dbReference type="Proteomes" id="UP000235728">
    <property type="component" value="Unassembled WGS sequence"/>
</dbReference>
<dbReference type="PIRSF" id="PIRSF000332">
    <property type="entry name" value="FMO"/>
    <property type="match status" value="1"/>
</dbReference>
<gene>
    <name evidence="6" type="primary">FMO3_1</name>
    <name evidence="6" type="ORF">BM221_009752</name>
</gene>
<organism evidence="6 7">
    <name type="scientific">Beauveria bassiana</name>
    <name type="common">White muscardine disease fungus</name>
    <name type="synonym">Tritirachium shiotae</name>
    <dbReference type="NCBI Taxonomy" id="176275"/>
    <lineage>
        <taxon>Eukaryota</taxon>
        <taxon>Fungi</taxon>
        <taxon>Dikarya</taxon>
        <taxon>Ascomycota</taxon>
        <taxon>Pezizomycotina</taxon>
        <taxon>Sordariomycetes</taxon>
        <taxon>Hypocreomycetidae</taxon>
        <taxon>Hypocreales</taxon>
        <taxon>Cordycipitaceae</taxon>
        <taxon>Beauveria</taxon>
    </lineage>
</organism>